<dbReference type="Gramene" id="BGIOSGA018718-TA">
    <property type="protein sequence ID" value="BGIOSGA018718-PA"/>
    <property type="gene ID" value="BGIOSGA018718"/>
</dbReference>
<name>A2Y0W4_ORYSI</name>
<keyword evidence="2" id="KW-1185">Reference proteome</keyword>
<dbReference type="AlphaFoldDB" id="A2Y0W4"/>
<organism evidence="1 2">
    <name type="scientific">Oryza sativa subsp. indica</name>
    <name type="common">Rice</name>
    <dbReference type="NCBI Taxonomy" id="39946"/>
    <lineage>
        <taxon>Eukaryota</taxon>
        <taxon>Viridiplantae</taxon>
        <taxon>Streptophyta</taxon>
        <taxon>Embryophyta</taxon>
        <taxon>Tracheophyta</taxon>
        <taxon>Spermatophyta</taxon>
        <taxon>Magnoliopsida</taxon>
        <taxon>Liliopsida</taxon>
        <taxon>Poales</taxon>
        <taxon>Poaceae</taxon>
        <taxon>BOP clade</taxon>
        <taxon>Oryzoideae</taxon>
        <taxon>Oryzeae</taxon>
        <taxon>Oryzinae</taxon>
        <taxon>Oryza</taxon>
        <taxon>Oryza sativa</taxon>
    </lineage>
</organism>
<evidence type="ECO:0000313" key="1">
    <source>
        <dbReference type="EMBL" id="EAY96724.1"/>
    </source>
</evidence>
<dbReference type="HOGENOM" id="CLU_1231635_0_0_1"/>
<evidence type="ECO:0000313" key="2">
    <source>
        <dbReference type="Proteomes" id="UP000007015"/>
    </source>
</evidence>
<protein>
    <submittedName>
        <fullName evidence="1">Uncharacterized protein</fullName>
    </submittedName>
</protein>
<dbReference type="Proteomes" id="UP000007015">
    <property type="component" value="Chromosome 5"/>
</dbReference>
<dbReference type="EMBL" id="CM000130">
    <property type="protein sequence ID" value="EAY96724.1"/>
    <property type="molecule type" value="Genomic_DNA"/>
</dbReference>
<reference evidence="1 2" key="1">
    <citation type="journal article" date="2005" name="PLoS Biol.">
        <title>The genomes of Oryza sativa: a history of duplications.</title>
        <authorList>
            <person name="Yu J."/>
            <person name="Wang J."/>
            <person name="Lin W."/>
            <person name="Li S."/>
            <person name="Li H."/>
            <person name="Zhou J."/>
            <person name="Ni P."/>
            <person name="Dong W."/>
            <person name="Hu S."/>
            <person name="Zeng C."/>
            <person name="Zhang J."/>
            <person name="Zhang Y."/>
            <person name="Li R."/>
            <person name="Xu Z."/>
            <person name="Li S."/>
            <person name="Li X."/>
            <person name="Zheng H."/>
            <person name="Cong L."/>
            <person name="Lin L."/>
            <person name="Yin J."/>
            <person name="Geng J."/>
            <person name="Li G."/>
            <person name="Shi J."/>
            <person name="Liu J."/>
            <person name="Lv H."/>
            <person name="Li J."/>
            <person name="Wang J."/>
            <person name="Deng Y."/>
            <person name="Ran L."/>
            <person name="Shi X."/>
            <person name="Wang X."/>
            <person name="Wu Q."/>
            <person name="Li C."/>
            <person name="Ren X."/>
            <person name="Wang J."/>
            <person name="Wang X."/>
            <person name="Li D."/>
            <person name="Liu D."/>
            <person name="Zhang X."/>
            <person name="Ji Z."/>
            <person name="Zhao W."/>
            <person name="Sun Y."/>
            <person name="Zhang Z."/>
            <person name="Bao J."/>
            <person name="Han Y."/>
            <person name="Dong L."/>
            <person name="Ji J."/>
            <person name="Chen P."/>
            <person name="Wu S."/>
            <person name="Liu J."/>
            <person name="Xiao Y."/>
            <person name="Bu D."/>
            <person name="Tan J."/>
            <person name="Yang L."/>
            <person name="Ye C."/>
            <person name="Zhang J."/>
            <person name="Xu J."/>
            <person name="Zhou Y."/>
            <person name="Yu Y."/>
            <person name="Zhang B."/>
            <person name="Zhuang S."/>
            <person name="Wei H."/>
            <person name="Liu B."/>
            <person name="Lei M."/>
            <person name="Yu H."/>
            <person name="Li Y."/>
            <person name="Xu H."/>
            <person name="Wei S."/>
            <person name="He X."/>
            <person name="Fang L."/>
            <person name="Zhang Z."/>
            <person name="Zhang Y."/>
            <person name="Huang X."/>
            <person name="Su Z."/>
            <person name="Tong W."/>
            <person name="Li J."/>
            <person name="Tong Z."/>
            <person name="Li S."/>
            <person name="Ye J."/>
            <person name="Wang L."/>
            <person name="Fang L."/>
            <person name="Lei T."/>
            <person name="Chen C."/>
            <person name="Chen H."/>
            <person name="Xu Z."/>
            <person name="Li H."/>
            <person name="Huang H."/>
            <person name="Zhang F."/>
            <person name="Xu H."/>
            <person name="Li N."/>
            <person name="Zhao C."/>
            <person name="Li S."/>
            <person name="Dong L."/>
            <person name="Huang Y."/>
            <person name="Li L."/>
            <person name="Xi Y."/>
            <person name="Qi Q."/>
            <person name="Li W."/>
            <person name="Zhang B."/>
            <person name="Hu W."/>
            <person name="Zhang Y."/>
            <person name="Tian X."/>
            <person name="Jiao Y."/>
            <person name="Liang X."/>
            <person name="Jin J."/>
            <person name="Gao L."/>
            <person name="Zheng W."/>
            <person name="Hao B."/>
            <person name="Liu S."/>
            <person name="Wang W."/>
            <person name="Yuan L."/>
            <person name="Cao M."/>
            <person name="McDermott J."/>
            <person name="Samudrala R."/>
            <person name="Wang J."/>
            <person name="Wong G.K."/>
            <person name="Yang H."/>
        </authorList>
    </citation>
    <scope>NUCLEOTIDE SEQUENCE [LARGE SCALE GENOMIC DNA]</scope>
    <source>
        <strain evidence="2">cv. 93-11</strain>
    </source>
</reference>
<gene>
    <name evidence="1" type="ORF">OsI_18642</name>
</gene>
<accession>A2Y0W4</accession>
<sequence>MATKGPKNHCSNLLQVLPYQDHLKARVVIVFGHEVDVTAISPPDVDQRRRRHCPRILGSGEAGQVLAAANSTVREGFNAQVQALADERAALVAEWAQLAADRARVDEGRRAVADMVEVGCKMRQAQIAKIQAREETLDSIMRETEEERQAALITSSVLNEALGNIHLQYEAHAEDLAKRAEDARGVLDAAAAQKRRASEIDASMRARSAALEAERKALDERARSA</sequence>
<proteinExistence type="predicted"/>